<protein>
    <submittedName>
        <fullName evidence="2">Uncharacterized protein</fullName>
    </submittedName>
</protein>
<evidence type="ECO:0000256" key="1">
    <source>
        <dbReference type="SAM" id="Phobius"/>
    </source>
</evidence>
<dbReference type="GeneID" id="34728986"/>
<keyword evidence="1" id="KW-0812">Transmembrane</keyword>
<keyword evidence="1" id="KW-1133">Transmembrane helix</keyword>
<dbReference type="RefSeq" id="YP_009436321.1">
    <property type="nucleotide sequence ID" value="NC_036088.1"/>
</dbReference>
<feature type="transmembrane region" description="Helical" evidence="1">
    <location>
        <begin position="222"/>
        <end position="242"/>
    </location>
</feature>
<reference evidence="2" key="2">
    <citation type="submission" date="2017-08" db="EMBL/GenBank/DDBJ databases">
        <authorList>
            <person name="Knox E.B."/>
        </authorList>
    </citation>
    <scope>NUCLEOTIDE SEQUENCE</scope>
</reference>
<dbReference type="AlphaFoldDB" id="A0A291F2X1"/>
<keyword evidence="2" id="KW-0934">Plastid</keyword>
<name>A0A291F2X1_9ASTR</name>
<reference evidence="2" key="1">
    <citation type="journal article" date="2014" name="Proc. Natl. Acad. Sci. U.S.A.">
        <title>The dynamic history of plastid genomes in the Campanulaceae sensu lato is unique among angiosperms.</title>
        <authorList>
            <person name="Knox E.B."/>
        </authorList>
    </citation>
    <scope>NUCLEOTIDE SEQUENCE</scope>
</reference>
<accession>A0A291F2X1</accession>
<proteinExistence type="predicted"/>
<geneLocation type="plastid" evidence="2"/>
<evidence type="ECO:0000313" key="2">
    <source>
        <dbReference type="EMBL" id="ATG26498.1"/>
    </source>
</evidence>
<sequence length="407" mass="48383">MPVGIARVRYIIFVPSFFHFNMKLALSYFLFVTFMRVSKFIFWPYSLEYLLKLVFYSHKLLQTTFKAQMLLSETSFMEKEYRSLYYNSKPPLLSEIRFQSRLEKRAIAFESYWQLDRRRKTIASLKDRVNAIESQGSFFSDKIKQNRPAVQALVYEGKLIENALEEQFSIYAEKCKTNSNLIELEIRFMVWLKQTNHQIRESLNTAVEKYARYTNGGQKRNILGVNLFIYYSLVYISKLFYYDMKLLINAIKLQTVASYLHFLKKEKNSVVAEEAKFISEDLAYQSARKKLLEKYDRQGAAKLQREYDGQRFSRLEREFSIKKKLSVLEEKLINNTKKGYSLGVEMNVCETALDDLIYIFEDRFIKTTFEKRTVEWLNQTQLKIRESMYNAMDGEAWAMDGEAWDKK</sequence>
<feature type="transmembrane region" description="Helical" evidence="1">
    <location>
        <begin position="12"/>
        <end position="34"/>
    </location>
</feature>
<dbReference type="EMBL" id="MF770623">
    <property type="protein sequence ID" value="ATG26498.1"/>
    <property type="molecule type" value="Genomic_DNA"/>
</dbReference>
<organism evidence="2">
    <name type="scientific">Cyphia belfastica</name>
    <dbReference type="NCBI Taxonomy" id="2041114"/>
    <lineage>
        <taxon>Eukaryota</taxon>
        <taxon>Viridiplantae</taxon>
        <taxon>Streptophyta</taxon>
        <taxon>Embryophyta</taxon>
        <taxon>Tracheophyta</taxon>
        <taxon>Spermatophyta</taxon>
        <taxon>Magnoliopsida</taxon>
        <taxon>eudicotyledons</taxon>
        <taxon>Gunneridae</taxon>
        <taxon>Pentapetalae</taxon>
        <taxon>asterids</taxon>
        <taxon>campanulids</taxon>
        <taxon>Asterales</taxon>
        <taxon>Campanulaceae</taxon>
        <taxon>Cyphia</taxon>
    </lineage>
</organism>
<keyword evidence="1" id="KW-0472">Membrane</keyword>
<gene>
    <name evidence="2" type="primary">ORF407</name>
    <name evidence="2" type="ORF">Cyp_bel1Pt0224</name>
</gene>